<dbReference type="InterPro" id="IPR036388">
    <property type="entry name" value="WH-like_DNA-bd_sf"/>
</dbReference>
<evidence type="ECO:0000256" key="2">
    <source>
        <dbReference type="ARBA" id="ARBA00023015"/>
    </source>
</evidence>
<keyword evidence="4" id="KW-0804">Transcription</keyword>
<dbReference type="SUPFAM" id="SSF46785">
    <property type="entry name" value="Winged helix' DNA-binding domain"/>
    <property type="match status" value="1"/>
</dbReference>
<dbReference type="InterPro" id="IPR036390">
    <property type="entry name" value="WH_DNA-bd_sf"/>
</dbReference>
<dbReference type="InterPro" id="IPR005119">
    <property type="entry name" value="LysR_subst-bd"/>
</dbReference>
<reference evidence="7" key="1">
    <citation type="journal article" date="2019" name="Int. J. Syst. Evol. Microbiol.">
        <title>The Global Catalogue of Microorganisms (GCM) 10K type strain sequencing project: providing services to taxonomists for standard genome sequencing and annotation.</title>
        <authorList>
            <consortium name="The Broad Institute Genomics Platform"/>
            <consortium name="The Broad Institute Genome Sequencing Center for Infectious Disease"/>
            <person name="Wu L."/>
            <person name="Ma J."/>
        </authorList>
    </citation>
    <scope>NUCLEOTIDE SEQUENCE [LARGE SCALE GENOMIC DNA]</scope>
    <source>
        <strain evidence="7">CGMCC 1.12295</strain>
    </source>
</reference>
<evidence type="ECO:0000256" key="4">
    <source>
        <dbReference type="ARBA" id="ARBA00023163"/>
    </source>
</evidence>
<name>A0ABW4KMJ9_9BACI</name>
<proteinExistence type="inferred from homology"/>
<dbReference type="PROSITE" id="PS50931">
    <property type="entry name" value="HTH_LYSR"/>
    <property type="match status" value="1"/>
</dbReference>
<dbReference type="Proteomes" id="UP001597301">
    <property type="component" value="Unassembled WGS sequence"/>
</dbReference>
<evidence type="ECO:0000313" key="6">
    <source>
        <dbReference type="EMBL" id="MFD1707443.1"/>
    </source>
</evidence>
<dbReference type="EMBL" id="JBHUEO010000032">
    <property type="protein sequence ID" value="MFD1707443.1"/>
    <property type="molecule type" value="Genomic_DNA"/>
</dbReference>
<keyword evidence="7" id="KW-1185">Reference proteome</keyword>
<dbReference type="PRINTS" id="PR00039">
    <property type="entry name" value="HTHLYSR"/>
</dbReference>
<dbReference type="Pfam" id="PF00126">
    <property type="entry name" value="HTH_1"/>
    <property type="match status" value="1"/>
</dbReference>
<dbReference type="InterPro" id="IPR000847">
    <property type="entry name" value="LysR_HTH_N"/>
</dbReference>
<dbReference type="InterPro" id="IPR050950">
    <property type="entry name" value="HTH-type_LysR_regulators"/>
</dbReference>
<accession>A0ABW4KMJ9</accession>
<dbReference type="PANTHER" id="PTHR30419">
    <property type="entry name" value="HTH-TYPE TRANSCRIPTIONAL REGULATOR YBHD"/>
    <property type="match status" value="1"/>
</dbReference>
<keyword evidence="3" id="KW-0238">DNA-binding</keyword>
<keyword evidence="2" id="KW-0805">Transcription regulation</keyword>
<gene>
    <name evidence="6" type="ORF">ACFSCZ_11965</name>
</gene>
<dbReference type="SUPFAM" id="SSF53850">
    <property type="entry name" value="Periplasmic binding protein-like II"/>
    <property type="match status" value="1"/>
</dbReference>
<comment type="similarity">
    <text evidence="1">Belongs to the LysR transcriptional regulatory family.</text>
</comment>
<evidence type="ECO:0000313" key="7">
    <source>
        <dbReference type="Proteomes" id="UP001597301"/>
    </source>
</evidence>
<evidence type="ECO:0000256" key="3">
    <source>
        <dbReference type="ARBA" id="ARBA00023125"/>
    </source>
</evidence>
<dbReference type="Gene3D" id="1.10.10.10">
    <property type="entry name" value="Winged helix-like DNA-binding domain superfamily/Winged helix DNA-binding domain"/>
    <property type="match status" value="1"/>
</dbReference>
<dbReference type="Gene3D" id="3.40.190.290">
    <property type="match status" value="1"/>
</dbReference>
<evidence type="ECO:0000256" key="1">
    <source>
        <dbReference type="ARBA" id="ARBA00009437"/>
    </source>
</evidence>
<evidence type="ECO:0000259" key="5">
    <source>
        <dbReference type="PROSITE" id="PS50931"/>
    </source>
</evidence>
<dbReference type="RefSeq" id="WP_380774165.1">
    <property type="nucleotide sequence ID" value="NZ_JBHUEO010000032.1"/>
</dbReference>
<dbReference type="Pfam" id="PF03466">
    <property type="entry name" value="LysR_substrate"/>
    <property type="match status" value="1"/>
</dbReference>
<organism evidence="6 7">
    <name type="scientific">Siminovitchia sediminis</name>
    <dbReference type="NCBI Taxonomy" id="1274353"/>
    <lineage>
        <taxon>Bacteria</taxon>
        <taxon>Bacillati</taxon>
        <taxon>Bacillota</taxon>
        <taxon>Bacilli</taxon>
        <taxon>Bacillales</taxon>
        <taxon>Bacillaceae</taxon>
        <taxon>Siminovitchia</taxon>
    </lineage>
</organism>
<protein>
    <submittedName>
        <fullName evidence="6">LysR family transcriptional regulator</fullName>
    </submittedName>
</protein>
<dbReference type="CDD" id="cd05466">
    <property type="entry name" value="PBP2_LTTR_substrate"/>
    <property type="match status" value="1"/>
</dbReference>
<comment type="caution">
    <text evidence="6">The sequence shown here is derived from an EMBL/GenBank/DDBJ whole genome shotgun (WGS) entry which is preliminary data.</text>
</comment>
<sequence length="303" mass="35051">MELRQIHYFLAVARHLNFTTAAKECFVTQSTLSEQIKKLEEEFECKLFERTSKKVTLTFEGELFRSYCEKINEFLEEAKSKVGKNHKEVFGKIRLAALPTVMLSWLPLLITEFKRDFPNIQFEMKELGSGDIEKSLSNYVIDFGITNLPLKDPSLHSTVLYKEKLVLITSKNEDSAKRNGQTVKLEDFKDEPFIIYENGYDLRGVILNAFFEAGCSPNIVIENGRTESIKYFVECGLGVALIPEAAIYYQPNIDNICWHYVEPDIVRPVGLATRNDQPHSLFLKKFLSRLIHFEKRKTFVQKK</sequence>
<feature type="domain" description="HTH lysR-type" evidence="5">
    <location>
        <begin position="1"/>
        <end position="58"/>
    </location>
</feature>